<reference evidence="2 3" key="1">
    <citation type="submission" date="2020-04" db="EMBL/GenBank/DDBJ databases">
        <authorList>
            <person name="Yoon J."/>
        </authorList>
    </citation>
    <scope>NUCLEOTIDE SEQUENCE [LARGE SCALE GENOMIC DNA]</scope>
    <source>
        <strain evidence="2 3">KMU-166</strain>
    </source>
</reference>
<organism evidence="2 3">
    <name type="scientific">Spongiibacter thalassae</name>
    <dbReference type="NCBI Taxonomy" id="2721624"/>
    <lineage>
        <taxon>Bacteria</taxon>
        <taxon>Pseudomonadati</taxon>
        <taxon>Pseudomonadota</taxon>
        <taxon>Gammaproteobacteria</taxon>
        <taxon>Cellvibrionales</taxon>
        <taxon>Spongiibacteraceae</taxon>
        <taxon>Spongiibacter</taxon>
    </lineage>
</organism>
<sequence>MKNCIKPAVLAAALGFSCSSYAQIPALPVDVGAITGGSVIGALPSVGSLPLPDLGTLPVGVGTVLSVVGMVPFEQLPVSVETLPLPGLGTLPVGVGTVLQIVGMVPFEQLPSVWSLPLPNLGALPVGPGTVLGIVGSL</sequence>
<comment type="caution">
    <text evidence="2">The sequence shown here is derived from an EMBL/GenBank/DDBJ whole genome shotgun (WGS) entry which is preliminary data.</text>
</comment>
<keyword evidence="3" id="KW-1185">Reference proteome</keyword>
<dbReference type="RefSeq" id="WP_168450649.1">
    <property type="nucleotide sequence ID" value="NZ_JAAWWK010000004.1"/>
</dbReference>
<proteinExistence type="predicted"/>
<keyword evidence="1" id="KW-0732">Signal</keyword>
<dbReference type="PROSITE" id="PS51257">
    <property type="entry name" value="PROKAR_LIPOPROTEIN"/>
    <property type="match status" value="1"/>
</dbReference>
<feature type="chain" id="PRO_5046954354" evidence="1">
    <location>
        <begin position="23"/>
        <end position="138"/>
    </location>
</feature>
<name>A0ABX1GFY9_9GAMM</name>
<evidence type="ECO:0000313" key="3">
    <source>
        <dbReference type="Proteomes" id="UP000765845"/>
    </source>
</evidence>
<gene>
    <name evidence="2" type="ORF">HCU74_11955</name>
</gene>
<evidence type="ECO:0000256" key="1">
    <source>
        <dbReference type="SAM" id="SignalP"/>
    </source>
</evidence>
<dbReference type="Proteomes" id="UP000765845">
    <property type="component" value="Unassembled WGS sequence"/>
</dbReference>
<accession>A0ABX1GFY9</accession>
<dbReference type="EMBL" id="JAAWWK010000004">
    <property type="protein sequence ID" value="NKI18119.1"/>
    <property type="molecule type" value="Genomic_DNA"/>
</dbReference>
<evidence type="ECO:0000313" key="2">
    <source>
        <dbReference type="EMBL" id="NKI18119.1"/>
    </source>
</evidence>
<feature type="signal peptide" evidence="1">
    <location>
        <begin position="1"/>
        <end position="22"/>
    </location>
</feature>
<protein>
    <submittedName>
        <fullName evidence="2">Uncharacterized protein</fullName>
    </submittedName>
</protein>